<feature type="chain" id="PRO_5039537717" description="SGNH hydrolase-type esterase domain-containing protein" evidence="1">
    <location>
        <begin position="18"/>
        <end position="345"/>
    </location>
</feature>
<name>A0A081BIG7_9LACO</name>
<protein>
    <recommendedName>
        <fullName evidence="2">SGNH hydrolase-type esterase domain-containing protein</fullName>
    </recommendedName>
</protein>
<comment type="caution">
    <text evidence="3">The sequence shown here is derived from an EMBL/GenBank/DDBJ whole genome shotgun (WGS) entry which is preliminary data.</text>
</comment>
<sequence length="345" mass="39228">MLHRTLKLTIAAVIALAALGFQTDKSVIAKGTAVKILSNQTIEQEAYYIPNGRVLYQKPKLTGTKTSSTHFKKVTWYADRTAIVQKNIDGKVTKAVYLRVTNETGNKTFWTWRGNLKQITSPYFKVSDTVAAKRFKNVKLAYMGDSIPHGWNGYTNYLTTNYPTWMSKYMGINLQKHKPTNMAISNGKILGTTQRDMSQIVPKWNFKNYDILTIQYGTNDDGHGTESLKDVMTELQTNITTIKKQNPKLKIYGFLPISRFAKGTGLPAKNIKMAGGYTFKQLRDAERKLYKKNKIPVLDFQKLDPGLITRENRKVTLRDHVVHPAVKTNQQLGRIAATFIENHYK</sequence>
<dbReference type="InterPro" id="IPR013830">
    <property type="entry name" value="SGNH_hydro"/>
</dbReference>
<gene>
    <name evidence="3" type="ORF">LOSG293_130240</name>
</gene>
<dbReference type="RefSeq" id="WP_051907220.1">
    <property type="nucleotide sequence ID" value="NZ_BBJM01000013.1"/>
</dbReference>
<dbReference type="AlphaFoldDB" id="A0A081BIG7"/>
<feature type="signal peptide" evidence="1">
    <location>
        <begin position="1"/>
        <end position="17"/>
    </location>
</feature>
<evidence type="ECO:0000313" key="4">
    <source>
        <dbReference type="Proteomes" id="UP000028700"/>
    </source>
</evidence>
<dbReference type="EMBL" id="BBJM01000013">
    <property type="protein sequence ID" value="GAK47835.1"/>
    <property type="molecule type" value="Genomic_DNA"/>
</dbReference>
<keyword evidence="1" id="KW-0732">Signal</keyword>
<dbReference type="SUPFAM" id="SSF52266">
    <property type="entry name" value="SGNH hydrolase"/>
    <property type="match status" value="1"/>
</dbReference>
<organism evidence="3 4">
    <name type="scientific">Secundilactobacillus oryzae JCM 18671</name>
    <dbReference type="NCBI Taxonomy" id="1291743"/>
    <lineage>
        <taxon>Bacteria</taxon>
        <taxon>Bacillati</taxon>
        <taxon>Bacillota</taxon>
        <taxon>Bacilli</taxon>
        <taxon>Lactobacillales</taxon>
        <taxon>Lactobacillaceae</taxon>
        <taxon>Secundilactobacillus</taxon>
    </lineage>
</organism>
<dbReference type="Proteomes" id="UP000028700">
    <property type="component" value="Unassembled WGS sequence"/>
</dbReference>
<feature type="domain" description="SGNH hydrolase-type esterase" evidence="2">
    <location>
        <begin position="143"/>
        <end position="327"/>
    </location>
</feature>
<dbReference type="Pfam" id="PF13472">
    <property type="entry name" value="Lipase_GDSL_2"/>
    <property type="match status" value="1"/>
</dbReference>
<reference evidence="3" key="1">
    <citation type="journal article" date="2014" name="Genome Announc.">
        <title>Draft Genome Sequence of Lactobacillus oryzae Strain SG293T.</title>
        <authorList>
            <person name="Tanizawa Y."/>
            <person name="Fujisawa T."/>
            <person name="Mochizuki T."/>
            <person name="Kaminuma E."/>
            <person name="Nakamura Y."/>
            <person name="Tohno M."/>
        </authorList>
    </citation>
    <scope>NUCLEOTIDE SEQUENCE [LARGE SCALE GENOMIC DNA]</scope>
    <source>
        <strain evidence="3">SG293</strain>
    </source>
</reference>
<dbReference type="eggNOG" id="ENOG50309KY">
    <property type="taxonomic scope" value="Bacteria"/>
</dbReference>
<evidence type="ECO:0000313" key="3">
    <source>
        <dbReference type="EMBL" id="GAK47835.1"/>
    </source>
</evidence>
<dbReference type="CDD" id="cd00229">
    <property type="entry name" value="SGNH_hydrolase"/>
    <property type="match status" value="1"/>
</dbReference>
<dbReference type="STRING" id="1291743.LOSG293_130240"/>
<evidence type="ECO:0000256" key="1">
    <source>
        <dbReference type="SAM" id="SignalP"/>
    </source>
</evidence>
<dbReference type="OrthoDB" id="2311671at2"/>
<proteinExistence type="predicted"/>
<evidence type="ECO:0000259" key="2">
    <source>
        <dbReference type="Pfam" id="PF13472"/>
    </source>
</evidence>
<dbReference type="Gene3D" id="3.40.50.1110">
    <property type="entry name" value="SGNH hydrolase"/>
    <property type="match status" value="1"/>
</dbReference>
<accession>A0A081BIG7</accession>
<keyword evidence="4" id="KW-1185">Reference proteome</keyword>
<dbReference type="InterPro" id="IPR036514">
    <property type="entry name" value="SGNH_hydro_sf"/>
</dbReference>